<evidence type="ECO:0000259" key="3">
    <source>
        <dbReference type="Pfam" id="PF13229"/>
    </source>
</evidence>
<keyword evidence="1" id="KW-0472">Membrane</keyword>
<dbReference type="InterPro" id="IPR022441">
    <property type="entry name" value="Para_beta_helix_rpt-2"/>
</dbReference>
<dbReference type="EMBL" id="LAZR01005376">
    <property type="protein sequence ID" value="KKN00430.1"/>
    <property type="molecule type" value="Genomic_DNA"/>
</dbReference>
<evidence type="ECO:0000313" key="4">
    <source>
        <dbReference type="EMBL" id="KKN00430.1"/>
    </source>
</evidence>
<comment type="caution">
    <text evidence="4">The sequence shown here is derived from an EMBL/GenBank/DDBJ whole genome shotgun (WGS) entry which is preliminary data.</text>
</comment>
<organism evidence="4">
    <name type="scientific">marine sediment metagenome</name>
    <dbReference type="NCBI Taxonomy" id="412755"/>
    <lineage>
        <taxon>unclassified sequences</taxon>
        <taxon>metagenomes</taxon>
        <taxon>ecological metagenomes</taxon>
    </lineage>
</organism>
<proteinExistence type="predicted"/>
<protein>
    <recommendedName>
        <fullName evidence="5">Right handed beta helix domain-containing protein</fullName>
    </recommendedName>
</protein>
<keyword evidence="1" id="KW-1133">Transmembrane helix</keyword>
<accession>A0A0F9LZA2</accession>
<evidence type="ECO:0008006" key="5">
    <source>
        <dbReference type="Google" id="ProtNLM"/>
    </source>
</evidence>
<feature type="domain" description="Right handed beta helix" evidence="3">
    <location>
        <begin position="80"/>
        <end position="238"/>
    </location>
</feature>
<dbReference type="Gene3D" id="2.160.20.10">
    <property type="entry name" value="Single-stranded right-handed beta-helix, Pectin lyase-like"/>
    <property type="match status" value="3"/>
</dbReference>
<dbReference type="Pfam" id="PF13229">
    <property type="entry name" value="Beta_helix"/>
    <property type="match status" value="2"/>
</dbReference>
<feature type="transmembrane region" description="Helical" evidence="1">
    <location>
        <begin position="564"/>
        <end position="584"/>
    </location>
</feature>
<dbReference type="InterPro" id="IPR039448">
    <property type="entry name" value="Beta_helix"/>
</dbReference>
<feature type="domain" description="Periplasmic copper-binding protein NosD beta helix" evidence="2">
    <location>
        <begin position="253"/>
        <end position="387"/>
    </location>
</feature>
<sequence>MVLILLCIFLIPLLSSFLIIDLNPLNNEENNQIIIREITTPRVAWYNNSEAPIFIDSIGAQNWIWARTQPWCIKGDGSWSDPYVVENVTIDAGGPNDCIEIRNSQNVYFKIKNCTLFNGTIGSQAGIYLYNTSKGFLIENSCSFNYYGINLEGSYNNTIQGNIAYNNTLYGIRLDRISATSFYSYNNTLMNNICYFNTIGITVLGGIETIISGNKCYNNSNMGIWLQSNSFRSKILGNECYNNKNSGIYISTNSINTTVQRNNCSFNVEGIALSFTNLVALNGNNCSLNYIGIKIEASKNNTIKGNIASNNINTGILLIEDSGVYSHNNILLGNDCSYNGEMGISLIESDNTYISGNDCYHNKNGIYLLQDSLDNKILRNNCSFNEEGIYVTLDSHNTQVIGNNCSYNTKNGMTATNGNYFTIINNIMSHNGETLPSYSGLYLQSSNNVTISGNIFNNNIYAGMQIGGNNNNLTKNTCNYNFNGILVSGNNNNLSVNTCNNNTEIGITINGAGNYVTFNILIDNIECTVDTGNDTTIHNNTCANRDSSPGEPPTPPNGNGTPSISGFDIYILIGAISIIFTILLKKRYRRIL</sequence>
<reference evidence="4" key="1">
    <citation type="journal article" date="2015" name="Nature">
        <title>Complex archaea that bridge the gap between prokaryotes and eukaryotes.</title>
        <authorList>
            <person name="Spang A."/>
            <person name="Saw J.H."/>
            <person name="Jorgensen S.L."/>
            <person name="Zaremba-Niedzwiedzka K."/>
            <person name="Martijn J."/>
            <person name="Lind A.E."/>
            <person name="van Eijk R."/>
            <person name="Schleper C."/>
            <person name="Guy L."/>
            <person name="Ettema T.J."/>
        </authorList>
    </citation>
    <scope>NUCLEOTIDE SEQUENCE</scope>
</reference>
<dbReference type="InterPro" id="IPR006626">
    <property type="entry name" value="PbH1"/>
</dbReference>
<dbReference type="InterPro" id="IPR011050">
    <property type="entry name" value="Pectin_lyase_fold/virulence"/>
</dbReference>
<evidence type="ECO:0000256" key="1">
    <source>
        <dbReference type="SAM" id="Phobius"/>
    </source>
</evidence>
<name>A0A0F9LZA2_9ZZZZ</name>
<gene>
    <name evidence="4" type="ORF">LCGC14_1137910</name>
</gene>
<evidence type="ECO:0000259" key="2">
    <source>
        <dbReference type="Pfam" id="PF05048"/>
    </source>
</evidence>
<dbReference type="NCBIfam" id="TIGR03804">
    <property type="entry name" value="para_beta_helix"/>
    <property type="match status" value="6"/>
</dbReference>
<dbReference type="SMART" id="SM00710">
    <property type="entry name" value="PbH1"/>
    <property type="match status" value="16"/>
</dbReference>
<keyword evidence="1" id="KW-0812">Transmembrane</keyword>
<dbReference type="InterPro" id="IPR012334">
    <property type="entry name" value="Pectin_lyas_fold"/>
</dbReference>
<dbReference type="AlphaFoldDB" id="A0A0F9LZA2"/>
<dbReference type="InterPro" id="IPR007742">
    <property type="entry name" value="NosD_dom"/>
</dbReference>
<dbReference type="Pfam" id="PF05048">
    <property type="entry name" value="NosD"/>
    <property type="match status" value="1"/>
</dbReference>
<feature type="domain" description="Right handed beta helix" evidence="3">
    <location>
        <begin position="388"/>
        <end position="541"/>
    </location>
</feature>
<dbReference type="SUPFAM" id="SSF51126">
    <property type="entry name" value="Pectin lyase-like"/>
    <property type="match status" value="3"/>
</dbReference>